<proteinExistence type="predicted"/>
<name>A0ACB8VB99_9TELE</name>
<gene>
    <name evidence="1" type="ORF">L3Q82_019360</name>
</gene>
<accession>A0ACB8VB99</accession>
<dbReference type="EMBL" id="CM041553">
    <property type="protein sequence ID" value="KAI3352780.1"/>
    <property type="molecule type" value="Genomic_DNA"/>
</dbReference>
<keyword evidence="2" id="KW-1185">Reference proteome</keyword>
<comment type="caution">
    <text evidence="1">The sequence shown here is derived from an EMBL/GenBank/DDBJ whole genome shotgun (WGS) entry which is preliminary data.</text>
</comment>
<organism evidence="1 2">
    <name type="scientific">Scortum barcoo</name>
    <name type="common">barcoo grunter</name>
    <dbReference type="NCBI Taxonomy" id="214431"/>
    <lineage>
        <taxon>Eukaryota</taxon>
        <taxon>Metazoa</taxon>
        <taxon>Chordata</taxon>
        <taxon>Craniata</taxon>
        <taxon>Vertebrata</taxon>
        <taxon>Euteleostomi</taxon>
        <taxon>Actinopterygii</taxon>
        <taxon>Neopterygii</taxon>
        <taxon>Teleostei</taxon>
        <taxon>Neoteleostei</taxon>
        <taxon>Acanthomorphata</taxon>
        <taxon>Eupercaria</taxon>
        <taxon>Centrarchiformes</taxon>
        <taxon>Terapontoidei</taxon>
        <taxon>Terapontidae</taxon>
        <taxon>Scortum</taxon>
    </lineage>
</organism>
<sequence length="637" mass="72305">HSKYSTLYAHTSSNIFPLAVLCFVVTMCWWVIGLLPAIVLCGRYSYSRRVIHGYLEHAMNGDMGDIEGFYMKSPDSCLWVAVLEGKVVGVVAAVGQQKSGAVELQRMSVDRSCRRCGVGVALGRKVLEFAITHRYSSVVLGTTAYMRSAHQLYQRLGFRCVGVTNGKTQTADAKMTVEYSGSKVTNMDIENSKIGYEQFFSDGSKIQYTVYALKNSPYRVVTVCLGLLCVLLLAGVIGQSVHYQKVEKAHQTNLTAMNKEKENLQESLKTVQKEKRNVEVTRNQLQSSYNYLSKRKDVLQTNNNLLTEETNTLKQSQNQLQASNAALNKQIEELKASKDQLQSNTEALSTAKHLLQTQYESVVQQKNTALADYSLAIRERDNFQNKFNNVTRSKEQLQMSYNDLIKKVEHLQDRYNFSTSEKNKIEISHQNLTIAKDTLQTQYDVLVEATDKLQDSYASLVQEKKQLESSLQNVTMERDQLRMTNVNLTVERDQLQVEVERLNATIEAKRCPSGWRNFKKSCYFTSAGKKTWSLSREYCQSKGADLAIVTSQEEMTFINGLYGSDKEVWIGLTDEGVEGHWKWVDGTPLTTAFWGKGQPNSYDGRNQDCVEFWHRASGNGDWNDENCNIEQNWICEM</sequence>
<reference evidence="1" key="1">
    <citation type="submission" date="2022-04" db="EMBL/GenBank/DDBJ databases">
        <title>Jade perch genome.</title>
        <authorList>
            <person name="Chao B."/>
        </authorList>
    </citation>
    <scope>NUCLEOTIDE SEQUENCE</scope>
    <source>
        <strain evidence="1">CB-2022</strain>
    </source>
</reference>
<evidence type="ECO:0000313" key="2">
    <source>
        <dbReference type="Proteomes" id="UP000831701"/>
    </source>
</evidence>
<feature type="non-terminal residue" evidence="1">
    <location>
        <position position="1"/>
    </location>
</feature>
<evidence type="ECO:0000313" key="1">
    <source>
        <dbReference type="EMBL" id="KAI3352780.1"/>
    </source>
</evidence>
<protein>
    <submittedName>
        <fullName evidence="1">Uncharacterized protein</fullName>
    </submittedName>
</protein>
<dbReference type="Proteomes" id="UP000831701">
    <property type="component" value="Chromosome 23"/>
</dbReference>